<evidence type="ECO:0000256" key="1">
    <source>
        <dbReference type="SAM" id="MobiDB-lite"/>
    </source>
</evidence>
<keyword evidence="3" id="KW-1185">Reference proteome</keyword>
<dbReference type="Proteomes" id="UP000008068">
    <property type="component" value="Unassembled WGS sequence"/>
</dbReference>
<organism evidence="3">
    <name type="scientific">Caenorhabditis brenneri</name>
    <name type="common">Nematode worm</name>
    <dbReference type="NCBI Taxonomy" id="135651"/>
    <lineage>
        <taxon>Eukaryota</taxon>
        <taxon>Metazoa</taxon>
        <taxon>Ecdysozoa</taxon>
        <taxon>Nematoda</taxon>
        <taxon>Chromadorea</taxon>
        <taxon>Rhabditida</taxon>
        <taxon>Rhabditina</taxon>
        <taxon>Rhabditomorpha</taxon>
        <taxon>Rhabditoidea</taxon>
        <taxon>Rhabditidae</taxon>
        <taxon>Peloderinae</taxon>
        <taxon>Caenorhabditis</taxon>
    </lineage>
</organism>
<accession>G0MLB3</accession>
<evidence type="ECO:0000313" key="2">
    <source>
        <dbReference type="EMBL" id="EGT34708.1"/>
    </source>
</evidence>
<dbReference type="InParanoid" id="G0MLB3"/>
<gene>
    <name evidence="2" type="ORF">CAEBREN_15538</name>
</gene>
<name>G0MLB3_CAEBE</name>
<dbReference type="EMBL" id="GL379799">
    <property type="protein sequence ID" value="EGT34708.1"/>
    <property type="molecule type" value="Genomic_DNA"/>
</dbReference>
<feature type="compositionally biased region" description="Low complexity" evidence="1">
    <location>
        <begin position="32"/>
        <end position="44"/>
    </location>
</feature>
<protein>
    <submittedName>
        <fullName evidence="2">Uncharacterized protein</fullName>
    </submittedName>
</protein>
<proteinExistence type="predicted"/>
<dbReference type="STRING" id="135651.G0MLB3"/>
<dbReference type="AlphaFoldDB" id="G0MLB3"/>
<reference evidence="3" key="1">
    <citation type="submission" date="2011-07" db="EMBL/GenBank/DDBJ databases">
        <authorList>
            <consortium name="Caenorhabditis brenneri Sequencing and Analysis Consortium"/>
            <person name="Wilson R.K."/>
        </authorList>
    </citation>
    <scope>NUCLEOTIDE SEQUENCE [LARGE SCALE GENOMIC DNA]</scope>
    <source>
        <strain evidence="3">PB2801</strain>
    </source>
</reference>
<evidence type="ECO:0000313" key="3">
    <source>
        <dbReference type="Proteomes" id="UP000008068"/>
    </source>
</evidence>
<feature type="region of interest" description="Disordered" evidence="1">
    <location>
        <begin position="1"/>
        <end position="83"/>
    </location>
</feature>
<dbReference type="HOGENOM" id="CLU_1857015_0_0_1"/>
<sequence length="138" mass="15025">MIDLKISHNKFASGFRSGKRKTSDESSKSKRNSTSSGSTSSTPSVSPPAPSPPNGSWGSPLTPALFNQNAFPTPPEGTQFPTPQNVFEMTAAAAASFSYYYHQEAQMGWNVVQNMDQWMMENGVTPSKVENPFAQPFQ</sequence>